<organism evidence="1 2">
    <name type="scientific">Candidatus Blautia merdigallinarum</name>
    <dbReference type="NCBI Taxonomy" id="2838495"/>
    <lineage>
        <taxon>Bacteria</taxon>
        <taxon>Bacillati</taxon>
        <taxon>Bacillota</taxon>
        <taxon>Clostridia</taxon>
        <taxon>Lachnospirales</taxon>
        <taxon>Lachnospiraceae</taxon>
        <taxon>Blautia</taxon>
    </lineage>
</organism>
<evidence type="ECO:0000313" key="2">
    <source>
        <dbReference type="Proteomes" id="UP000823893"/>
    </source>
</evidence>
<name>A0A9D2N6J5_9FIRM</name>
<evidence type="ECO:0000313" key="1">
    <source>
        <dbReference type="EMBL" id="HJC11059.1"/>
    </source>
</evidence>
<accession>A0A9D2N6J5</accession>
<dbReference type="EMBL" id="DWWV01000123">
    <property type="protein sequence ID" value="HJC11059.1"/>
    <property type="molecule type" value="Genomic_DNA"/>
</dbReference>
<keyword evidence="1" id="KW-0418">Kinase</keyword>
<proteinExistence type="predicted"/>
<keyword evidence="1" id="KW-0808">Transferase</keyword>
<comment type="caution">
    <text evidence="1">The sequence shown here is derived from an EMBL/GenBank/DDBJ whole genome shotgun (WGS) entry which is preliminary data.</text>
</comment>
<dbReference type="GO" id="GO:0016301">
    <property type="term" value="F:kinase activity"/>
    <property type="evidence" value="ECO:0007669"/>
    <property type="project" value="UniProtKB-KW"/>
</dbReference>
<sequence>MDIDEYIWRKDEAIPFSKIYPKKEKISRLMAAISGCEHFVMAGSMDSFHEYFDSFFKLVVYLHADVRLRVKRVHERELELFGERILEGGDMYEKHQMFLNDVAGYDDGMSGCTLQQHEAWLKSLQCKVIRLDGAQELEKNLKIVIDAYRDV</sequence>
<reference evidence="1" key="1">
    <citation type="journal article" date="2021" name="PeerJ">
        <title>Extensive microbial diversity within the chicken gut microbiome revealed by metagenomics and culture.</title>
        <authorList>
            <person name="Gilroy R."/>
            <person name="Ravi A."/>
            <person name="Getino M."/>
            <person name="Pursley I."/>
            <person name="Horton D.L."/>
            <person name="Alikhan N.F."/>
            <person name="Baker D."/>
            <person name="Gharbi K."/>
            <person name="Hall N."/>
            <person name="Watson M."/>
            <person name="Adriaenssens E.M."/>
            <person name="Foster-Nyarko E."/>
            <person name="Jarju S."/>
            <person name="Secka A."/>
            <person name="Antonio M."/>
            <person name="Oren A."/>
            <person name="Chaudhuri R.R."/>
            <person name="La Ragione R."/>
            <person name="Hildebrand F."/>
            <person name="Pallen M.J."/>
        </authorList>
    </citation>
    <scope>NUCLEOTIDE SEQUENCE</scope>
    <source>
        <strain evidence="1">ChiSxjej6B18-287</strain>
    </source>
</reference>
<gene>
    <name evidence="1" type="ORF">H9935_09660</name>
</gene>
<dbReference type="Proteomes" id="UP000823893">
    <property type="component" value="Unassembled WGS sequence"/>
</dbReference>
<reference evidence="1" key="2">
    <citation type="submission" date="2021-04" db="EMBL/GenBank/DDBJ databases">
        <authorList>
            <person name="Gilroy R."/>
        </authorList>
    </citation>
    <scope>NUCLEOTIDE SEQUENCE</scope>
    <source>
        <strain evidence="1">ChiSxjej6B18-287</strain>
    </source>
</reference>
<protein>
    <submittedName>
        <fullName evidence="1">Shikimate kinase</fullName>
    </submittedName>
</protein>
<dbReference type="AlphaFoldDB" id="A0A9D2N6J5"/>
<dbReference type="InterPro" id="IPR052922">
    <property type="entry name" value="Cytidylate_Kinase-2"/>
</dbReference>
<dbReference type="PANTHER" id="PTHR37816">
    <property type="entry name" value="YALI0E33011P"/>
    <property type="match status" value="1"/>
</dbReference>
<dbReference type="PANTHER" id="PTHR37816:SF2">
    <property type="entry name" value="DNA TOPOLOGY MODULATION PROTEIN FLAR-RELATED PROTEIN"/>
    <property type="match status" value="1"/>
</dbReference>